<dbReference type="PROSITE" id="PS00548">
    <property type="entry name" value="RIBOSOMAL_S3"/>
    <property type="match status" value="1"/>
</dbReference>
<dbReference type="OrthoDB" id="9806396at2"/>
<comment type="subunit">
    <text evidence="8">Part of the 30S ribosomal subunit. Forms a tight complex with proteins S10 and S14.</text>
</comment>
<dbReference type="Gene3D" id="3.30.300.20">
    <property type="match status" value="1"/>
</dbReference>
<comment type="function">
    <text evidence="6 8">Binds the lower part of the 30S subunit head. Binds mRNA in the 70S ribosome, positioning it for translation.</text>
</comment>
<dbReference type="KEGG" id="sdf:ACG33_05285"/>
<reference evidence="11 12" key="1">
    <citation type="submission" date="2015-06" db="EMBL/GenBank/DDBJ databases">
        <title>A Comprehensive Approach to Explore the Metabolic and Phylogenetic Diversity of Bacterial Steroid Degradation in the Environment: Testosterone as an Example.</title>
        <authorList>
            <person name="Yang F.-C."/>
            <person name="Chen Y.-L."/>
            <person name="Yu C.-P."/>
            <person name="Tang S.-L."/>
            <person name="Wang P.-H."/>
            <person name="Ismail W."/>
            <person name="Wang C.-H."/>
            <person name="Yang C.-Y."/>
            <person name="Chiang Y.-R."/>
        </authorList>
    </citation>
    <scope>NUCLEOTIDE SEQUENCE [LARGE SCALE GENOMIC DNA]</scope>
    <source>
        <strain evidence="11 12">DSM 18526</strain>
    </source>
</reference>
<dbReference type="FunFam" id="3.30.1140.32:FF:000001">
    <property type="entry name" value="30S ribosomal protein S3"/>
    <property type="match status" value="1"/>
</dbReference>
<dbReference type="GO" id="GO:0019843">
    <property type="term" value="F:rRNA binding"/>
    <property type="evidence" value="ECO:0007669"/>
    <property type="project" value="UniProtKB-UniRule"/>
</dbReference>
<evidence type="ECO:0000256" key="3">
    <source>
        <dbReference type="ARBA" id="ARBA00022884"/>
    </source>
</evidence>
<evidence type="ECO:0000256" key="9">
    <source>
        <dbReference type="RuleBase" id="RU003624"/>
    </source>
</evidence>
<keyword evidence="2 8" id="KW-0699">rRNA-binding</keyword>
<dbReference type="Gene3D" id="3.30.1140.32">
    <property type="entry name" value="Ribosomal protein S3, C-terminal domain"/>
    <property type="match status" value="1"/>
</dbReference>
<accession>A0A127FA89</accession>
<dbReference type="InterPro" id="IPR001351">
    <property type="entry name" value="Ribosomal_uS3_C"/>
</dbReference>
<dbReference type="Proteomes" id="UP000070250">
    <property type="component" value="Chromosome"/>
</dbReference>
<dbReference type="Pfam" id="PF07650">
    <property type="entry name" value="KH_2"/>
    <property type="match status" value="1"/>
</dbReference>
<dbReference type="InterPro" id="IPR004044">
    <property type="entry name" value="KH_dom_type_2"/>
</dbReference>
<dbReference type="STRING" id="465721.ACG33_05285"/>
<evidence type="ECO:0000256" key="8">
    <source>
        <dbReference type="HAMAP-Rule" id="MF_01309"/>
    </source>
</evidence>
<sequence length="231" mass="26028">MGQKVNPVGIRLGITRDWDSKWYASTRNFPAYVYTDFQVREFLKKKLSDASVSRIQIERAARKVNITIYTARPGIVIGKKGEDIEKLRGLVSKMMKMPTTDVRINISEIRKPELDATLVAEGIAQQLERRVMFRRAMKRAVTNTMRIGALGIKVRVSGRLNGAEIARTEWYREGRIPLHTFRADIDYGLAEASTTYGIIGVKVWIFKGEVFNQHEQAESADGPVAPAEATA</sequence>
<protein>
    <recommendedName>
        <fullName evidence="7 8">Small ribosomal subunit protein uS3</fullName>
    </recommendedName>
</protein>
<dbReference type="GO" id="GO:0003729">
    <property type="term" value="F:mRNA binding"/>
    <property type="evidence" value="ECO:0007669"/>
    <property type="project" value="UniProtKB-UniRule"/>
</dbReference>
<keyword evidence="3 8" id="KW-0694">RNA-binding</keyword>
<keyword evidence="4 8" id="KW-0689">Ribosomal protein</keyword>
<dbReference type="InterPro" id="IPR057258">
    <property type="entry name" value="Ribosomal_uS3"/>
</dbReference>
<gene>
    <name evidence="8" type="primary">rpsC</name>
    <name evidence="11" type="ORF">ACG33_05285</name>
</gene>
<dbReference type="PANTHER" id="PTHR11760:SF19">
    <property type="entry name" value="SMALL RIBOSOMAL SUBUNIT PROTEIN US3C"/>
    <property type="match status" value="1"/>
</dbReference>
<dbReference type="PATRIC" id="fig|465721.4.peg.1123"/>
<evidence type="ECO:0000313" key="11">
    <source>
        <dbReference type="EMBL" id="AMN46518.1"/>
    </source>
</evidence>
<evidence type="ECO:0000313" key="12">
    <source>
        <dbReference type="Proteomes" id="UP000070250"/>
    </source>
</evidence>
<evidence type="ECO:0000256" key="2">
    <source>
        <dbReference type="ARBA" id="ARBA00022730"/>
    </source>
</evidence>
<dbReference type="PROSITE" id="PS50823">
    <property type="entry name" value="KH_TYPE_2"/>
    <property type="match status" value="1"/>
</dbReference>
<dbReference type="FunFam" id="3.30.300.20:FF:000001">
    <property type="entry name" value="30S ribosomal protein S3"/>
    <property type="match status" value="1"/>
</dbReference>
<dbReference type="InterPro" id="IPR009019">
    <property type="entry name" value="KH_sf_prok-type"/>
</dbReference>
<keyword evidence="5 8" id="KW-0687">Ribonucleoprotein</keyword>
<dbReference type="InterPro" id="IPR018280">
    <property type="entry name" value="Ribosomal_uS3_CS"/>
</dbReference>
<dbReference type="InterPro" id="IPR004087">
    <property type="entry name" value="KH_dom"/>
</dbReference>
<keyword evidence="12" id="KW-1185">Reference proteome</keyword>
<dbReference type="InterPro" id="IPR036419">
    <property type="entry name" value="Ribosomal_S3_C_sf"/>
</dbReference>
<organism evidence="11 12">
    <name type="scientific">Steroidobacter denitrificans</name>
    <dbReference type="NCBI Taxonomy" id="465721"/>
    <lineage>
        <taxon>Bacteria</taxon>
        <taxon>Pseudomonadati</taxon>
        <taxon>Pseudomonadota</taxon>
        <taxon>Gammaproteobacteria</taxon>
        <taxon>Steroidobacterales</taxon>
        <taxon>Steroidobacteraceae</taxon>
        <taxon>Steroidobacter</taxon>
    </lineage>
</organism>
<dbReference type="GO" id="GO:0003735">
    <property type="term" value="F:structural constituent of ribosome"/>
    <property type="evidence" value="ECO:0007669"/>
    <property type="project" value="InterPro"/>
</dbReference>
<feature type="domain" description="KH type-2" evidence="10">
    <location>
        <begin position="39"/>
        <end position="110"/>
    </location>
</feature>
<dbReference type="Pfam" id="PF00189">
    <property type="entry name" value="Ribosomal_S3_C"/>
    <property type="match status" value="1"/>
</dbReference>
<evidence type="ECO:0000259" key="10">
    <source>
        <dbReference type="PROSITE" id="PS50823"/>
    </source>
</evidence>
<dbReference type="SUPFAM" id="SSF54814">
    <property type="entry name" value="Prokaryotic type KH domain (KH-domain type II)"/>
    <property type="match status" value="1"/>
</dbReference>
<evidence type="ECO:0000256" key="5">
    <source>
        <dbReference type="ARBA" id="ARBA00023274"/>
    </source>
</evidence>
<dbReference type="GO" id="GO:0006412">
    <property type="term" value="P:translation"/>
    <property type="evidence" value="ECO:0007669"/>
    <property type="project" value="UniProtKB-UniRule"/>
</dbReference>
<evidence type="ECO:0000256" key="6">
    <source>
        <dbReference type="ARBA" id="ARBA00024998"/>
    </source>
</evidence>
<evidence type="ECO:0000256" key="7">
    <source>
        <dbReference type="ARBA" id="ARBA00035257"/>
    </source>
</evidence>
<dbReference type="SUPFAM" id="SSF54821">
    <property type="entry name" value="Ribosomal protein S3 C-terminal domain"/>
    <property type="match status" value="1"/>
</dbReference>
<evidence type="ECO:0000256" key="4">
    <source>
        <dbReference type="ARBA" id="ARBA00022980"/>
    </source>
</evidence>
<name>A0A127FA89_STEDE</name>
<comment type="similarity">
    <text evidence="1 8 9">Belongs to the universal ribosomal protein uS3 family.</text>
</comment>
<dbReference type="PANTHER" id="PTHR11760">
    <property type="entry name" value="30S/40S RIBOSOMAL PROTEIN S3"/>
    <property type="match status" value="1"/>
</dbReference>
<dbReference type="CDD" id="cd02412">
    <property type="entry name" value="KH-II_30S_S3"/>
    <property type="match status" value="1"/>
</dbReference>
<dbReference type="SMART" id="SM00322">
    <property type="entry name" value="KH"/>
    <property type="match status" value="1"/>
</dbReference>
<proteinExistence type="inferred from homology"/>
<dbReference type="RefSeq" id="WP_066919317.1">
    <property type="nucleotide sequence ID" value="NZ_CP011971.1"/>
</dbReference>
<dbReference type="InterPro" id="IPR015946">
    <property type="entry name" value="KH_dom-like_a/b"/>
</dbReference>
<evidence type="ECO:0000256" key="1">
    <source>
        <dbReference type="ARBA" id="ARBA00010761"/>
    </source>
</evidence>
<dbReference type="EMBL" id="CP011971">
    <property type="protein sequence ID" value="AMN46518.1"/>
    <property type="molecule type" value="Genomic_DNA"/>
</dbReference>
<dbReference type="HAMAP" id="MF_01309_B">
    <property type="entry name" value="Ribosomal_uS3_B"/>
    <property type="match status" value="1"/>
</dbReference>
<dbReference type="NCBIfam" id="TIGR01009">
    <property type="entry name" value="rpsC_bact"/>
    <property type="match status" value="1"/>
</dbReference>
<dbReference type="AlphaFoldDB" id="A0A127FA89"/>
<dbReference type="InterPro" id="IPR005704">
    <property type="entry name" value="Ribosomal_uS3_bac-typ"/>
</dbReference>
<dbReference type="GO" id="GO:0022627">
    <property type="term" value="C:cytosolic small ribosomal subunit"/>
    <property type="evidence" value="ECO:0007669"/>
    <property type="project" value="TreeGrafter"/>
</dbReference>